<dbReference type="AlphaFoldDB" id="E3K5R7"/>
<evidence type="ECO:0000313" key="2">
    <source>
        <dbReference type="Proteomes" id="UP000008783"/>
    </source>
</evidence>
<dbReference type="EMBL" id="DS178273">
    <property type="protein sequence ID" value="EFP79488.2"/>
    <property type="molecule type" value="Genomic_DNA"/>
</dbReference>
<evidence type="ECO:0000313" key="1">
    <source>
        <dbReference type="EMBL" id="EFP79488.2"/>
    </source>
</evidence>
<dbReference type="InParanoid" id="E3K5R7"/>
<reference key="1">
    <citation type="submission" date="2007-01" db="EMBL/GenBank/DDBJ databases">
        <title>The Genome Sequence of Puccinia graminis f. sp. tritici Strain CRL 75-36-700-3.</title>
        <authorList>
            <consortium name="The Broad Institute Genome Sequencing Platform"/>
            <person name="Birren B."/>
            <person name="Lander E."/>
            <person name="Galagan J."/>
            <person name="Nusbaum C."/>
            <person name="Devon K."/>
            <person name="Cuomo C."/>
            <person name="Jaffe D."/>
            <person name="Butler J."/>
            <person name="Alvarez P."/>
            <person name="Gnerre S."/>
            <person name="Grabherr M."/>
            <person name="Mauceli E."/>
            <person name="Brockman W."/>
            <person name="Young S."/>
            <person name="LaButti K."/>
            <person name="Sykes S."/>
            <person name="DeCaprio D."/>
            <person name="Crawford M."/>
            <person name="Koehrsen M."/>
            <person name="Engels R."/>
            <person name="Montgomery P."/>
            <person name="Pearson M."/>
            <person name="Howarth C."/>
            <person name="Larson L."/>
            <person name="White J."/>
            <person name="Zeng Q."/>
            <person name="Kodira C."/>
            <person name="Yandava C."/>
            <person name="Alvarado L."/>
            <person name="O'Leary S."/>
            <person name="Szabo L."/>
            <person name="Dean R."/>
            <person name="Schein J."/>
        </authorList>
    </citation>
    <scope>NUCLEOTIDE SEQUENCE</scope>
    <source>
        <strain>CRL 75-36-700-3</strain>
    </source>
</reference>
<dbReference type="GeneID" id="10531316"/>
<proteinExistence type="predicted"/>
<dbReference type="VEuPathDB" id="FungiDB:PGTG_05809"/>
<dbReference type="KEGG" id="pgr:PGTG_05809"/>
<name>E3K5R7_PUCGT</name>
<gene>
    <name evidence="1" type="ORF">PGTG_05809</name>
</gene>
<accession>E3K5R7</accession>
<organism evidence="1 2">
    <name type="scientific">Puccinia graminis f. sp. tritici (strain CRL 75-36-700-3 / race SCCL)</name>
    <name type="common">Black stem rust fungus</name>
    <dbReference type="NCBI Taxonomy" id="418459"/>
    <lineage>
        <taxon>Eukaryota</taxon>
        <taxon>Fungi</taxon>
        <taxon>Dikarya</taxon>
        <taxon>Basidiomycota</taxon>
        <taxon>Pucciniomycotina</taxon>
        <taxon>Pucciniomycetes</taxon>
        <taxon>Pucciniales</taxon>
        <taxon>Pucciniaceae</taxon>
        <taxon>Puccinia</taxon>
    </lineage>
</organism>
<dbReference type="Proteomes" id="UP000008783">
    <property type="component" value="Unassembled WGS sequence"/>
</dbReference>
<dbReference type="RefSeq" id="XP_003323907.2">
    <property type="nucleotide sequence ID" value="XM_003323859.2"/>
</dbReference>
<dbReference type="HOGENOM" id="CLU_2997499_0_0_1"/>
<protein>
    <submittedName>
        <fullName evidence="1">Uncharacterized protein</fullName>
    </submittedName>
</protein>
<reference evidence="2" key="2">
    <citation type="journal article" date="2011" name="Proc. Natl. Acad. Sci. U.S.A.">
        <title>Obligate biotrophy features unraveled by the genomic analysis of rust fungi.</title>
        <authorList>
            <person name="Duplessis S."/>
            <person name="Cuomo C.A."/>
            <person name="Lin Y.-C."/>
            <person name="Aerts A."/>
            <person name="Tisserant E."/>
            <person name="Veneault-Fourrey C."/>
            <person name="Joly D.L."/>
            <person name="Hacquard S."/>
            <person name="Amselem J."/>
            <person name="Cantarel B.L."/>
            <person name="Chiu R."/>
            <person name="Coutinho P.M."/>
            <person name="Feau N."/>
            <person name="Field M."/>
            <person name="Frey P."/>
            <person name="Gelhaye E."/>
            <person name="Goldberg J."/>
            <person name="Grabherr M.G."/>
            <person name="Kodira C.D."/>
            <person name="Kohler A."/>
            <person name="Kuees U."/>
            <person name="Lindquist E.A."/>
            <person name="Lucas S.M."/>
            <person name="Mago R."/>
            <person name="Mauceli E."/>
            <person name="Morin E."/>
            <person name="Murat C."/>
            <person name="Pangilinan J.L."/>
            <person name="Park R."/>
            <person name="Pearson M."/>
            <person name="Quesneville H."/>
            <person name="Rouhier N."/>
            <person name="Sakthikumar S."/>
            <person name="Salamov A.A."/>
            <person name="Schmutz J."/>
            <person name="Selles B."/>
            <person name="Shapiro H."/>
            <person name="Tanguay P."/>
            <person name="Tuskan G.A."/>
            <person name="Henrissat B."/>
            <person name="Van de Peer Y."/>
            <person name="Rouze P."/>
            <person name="Ellis J.G."/>
            <person name="Dodds P.N."/>
            <person name="Schein J.E."/>
            <person name="Zhong S."/>
            <person name="Hamelin R.C."/>
            <person name="Grigoriev I.V."/>
            <person name="Szabo L.J."/>
            <person name="Martin F."/>
        </authorList>
    </citation>
    <scope>NUCLEOTIDE SEQUENCE [LARGE SCALE GENOMIC DNA]</scope>
    <source>
        <strain evidence="2">CRL 75-36-700-3 / race SCCL</strain>
    </source>
</reference>
<dbReference type="OrthoDB" id="2505882at2759"/>
<sequence>MVVFIDQITSHLSSAISNKQDNYPPVIRNACRAGLHITNKYYTLTDCSRLYWVAMVN</sequence>
<keyword evidence="2" id="KW-1185">Reference proteome</keyword>